<feature type="region of interest" description="Disordered" evidence="5">
    <location>
        <begin position="96"/>
        <end position="140"/>
    </location>
</feature>
<evidence type="ECO:0000256" key="2">
    <source>
        <dbReference type="ARBA" id="ARBA00022670"/>
    </source>
</evidence>
<keyword evidence="4" id="KW-0482">Metalloprotease</keyword>
<evidence type="ECO:0000313" key="7">
    <source>
        <dbReference type="Proteomes" id="UP001164746"/>
    </source>
</evidence>
<dbReference type="EMBL" id="CP111019">
    <property type="protein sequence ID" value="WAR12875.1"/>
    <property type="molecule type" value="Genomic_DNA"/>
</dbReference>
<keyword evidence="3" id="KW-0378">Hydrolase</keyword>
<feature type="region of interest" description="Disordered" evidence="5">
    <location>
        <begin position="19"/>
        <end position="38"/>
    </location>
</feature>
<dbReference type="SMART" id="SM01154">
    <property type="entry name" value="DUF1704"/>
    <property type="match status" value="1"/>
</dbReference>
<evidence type="ECO:0000256" key="1">
    <source>
        <dbReference type="ARBA" id="ARBA00001947"/>
    </source>
</evidence>
<organism evidence="6 7">
    <name type="scientific">Mya arenaria</name>
    <name type="common">Soft-shell clam</name>
    <dbReference type="NCBI Taxonomy" id="6604"/>
    <lineage>
        <taxon>Eukaryota</taxon>
        <taxon>Metazoa</taxon>
        <taxon>Spiralia</taxon>
        <taxon>Lophotrochozoa</taxon>
        <taxon>Mollusca</taxon>
        <taxon>Bivalvia</taxon>
        <taxon>Autobranchia</taxon>
        <taxon>Heteroconchia</taxon>
        <taxon>Euheterodonta</taxon>
        <taxon>Imparidentia</taxon>
        <taxon>Neoheterodontei</taxon>
        <taxon>Myida</taxon>
        <taxon>Myoidea</taxon>
        <taxon>Myidae</taxon>
        <taxon>Mya</taxon>
    </lineage>
</organism>
<accession>A0ABY7ESB1</accession>
<evidence type="ECO:0000256" key="3">
    <source>
        <dbReference type="ARBA" id="ARBA00022801"/>
    </source>
</evidence>
<dbReference type="Pfam" id="PF08014">
    <property type="entry name" value="MATCAP"/>
    <property type="match status" value="1"/>
</dbReference>
<keyword evidence="7" id="KW-1185">Reference proteome</keyword>
<dbReference type="PANTHER" id="PTHR31817">
    <property type="match status" value="1"/>
</dbReference>
<dbReference type="InterPro" id="IPR012548">
    <property type="entry name" value="MATCAP"/>
</dbReference>
<gene>
    <name evidence="6" type="ORF">MAR_027055</name>
</gene>
<comment type="cofactor">
    <cofactor evidence="1">
        <name>Zn(2+)</name>
        <dbReference type="ChEBI" id="CHEBI:29105"/>
    </cofactor>
</comment>
<keyword evidence="2" id="KW-0645">Protease</keyword>
<name>A0ABY7ESB1_MYAAR</name>
<feature type="compositionally biased region" description="Polar residues" evidence="5">
    <location>
        <begin position="96"/>
        <end position="109"/>
    </location>
</feature>
<evidence type="ECO:0000256" key="5">
    <source>
        <dbReference type="SAM" id="MobiDB-lite"/>
    </source>
</evidence>
<dbReference type="Proteomes" id="UP001164746">
    <property type="component" value="Chromosome 8"/>
</dbReference>
<sequence length="494" mass="57162">MSVLVDRKNLQNKPPICIQSLKTPPSKIGTPKRKKKNKRIKLRRTCVSMSSIVQLDNENNNNNRYSNTNSRESLHRNFCAETSQSNSFIRHLYQPMRSTDSESSASTTRLPKLPSKCSTPTPSLTSQSSRTIDGTPRSSVGCRLPVTLPANLQPGAHERRRKLPILAAIKPENEKSERDRFIRANFNYNPFFIYKFPADAEALERFGKPSDKYMNIAIMIMENAMNKYGSYELFEEQTGGKILERSSIMALIQRYLKREELEREIIVNLSEDLLSRGSMTRSKGKPMLNVRVINLREYWVEGLLRHEIGTHYLRSYNNKYQEWYNWKIRKDLGMKPANPTEEGLASLHSVLLRKDPCLWRICLLYYVAYKSAFLSLKELFHDLGQYVSDPIARWDYCMRAKRGQTDTSQAGGFCKDQVYLEGALQILKNRKMIDFHLLVQMGKIDWEDIRKVDLLANLDETKVPCFMQDLPAYHKYLDKICESNGLTEEVLDSV</sequence>
<proteinExistence type="predicted"/>
<dbReference type="PANTHER" id="PTHR31817:SF0">
    <property type="entry name" value="CHROMOSOME UNDETERMINED SCAFFOLD_67, WHOLE GENOME SHOTGUN SEQUENCE"/>
    <property type="match status" value="1"/>
</dbReference>
<evidence type="ECO:0000313" key="6">
    <source>
        <dbReference type="EMBL" id="WAR12875.1"/>
    </source>
</evidence>
<evidence type="ECO:0000256" key="4">
    <source>
        <dbReference type="ARBA" id="ARBA00023049"/>
    </source>
</evidence>
<protein>
    <submittedName>
        <fullName evidence="6">K0895-like protein</fullName>
    </submittedName>
</protein>
<reference evidence="6" key="1">
    <citation type="submission" date="2022-11" db="EMBL/GenBank/DDBJ databases">
        <title>Centuries of genome instability and evolution in soft-shell clam transmissible cancer (bioRxiv).</title>
        <authorList>
            <person name="Hart S.F.M."/>
            <person name="Yonemitsu M.A."/>
            <person name="Giersch R.M."/>
            <person name="Beal B.F."/>
            <person name="Arriagada G."/>
            <person name="Davis B.W."/>
            <person name="Ostrander E.A."/>
            <person name="Goff S.P."/>
            <person name="Metzger M.J."/>
        </authorList>
    </citation>
    <scope>NUCLEOTIDE SEQUENCE</scope>
    <source>
        <strain evidence="6">MELC-2E11</strain>
        <tissue evidence="6">Siphon/mantle</tissue>
    </source>
</reference>
<feature type="compositionally biased region" description="Low complexity" evidence="5">
    <location>
        <begin position="118"/>
        <end position="131"/>
    </location>
</feature>